<feature type="compositionally biased region" description="Basic and acidic residues" evidence="9">
    <location>
        <begin position="48"/>
        <end position="58"/>
    </location>
</feature>
<dbReference type="PANTHER" id="PTHR23162:SF7">
    <property type="entry name" value="PROTEIN BCAP"/>
    <property type="match status" value="1"/>
</dbReference>
<accession>A0AAV1GIA5</accession>
<dbReference type="EMBL" id="OY660877">
    <property type="protein sequence ID" value="CAJ1072526.1"/>
    <property type="molecule type" value="Genomic_DNA"/>
</dbReference>
<evidence type="ECO:0000256" key="4">
    <source>
        <dbReference type="ARBA" id="ARBA00022490"/>
    </source>
</evidence>
<name>A0AAV1GIA5_XYRNO</name>
<keyword evidence="11" id="KW-1185">Reference proteome</keyword>
<dbReference type="AlphaFoldDB" id="A0AAV1GIA5"/>
<feature type="coiled-coil region" evidence="8">
    <location>
        <begin position="116"/>
        <end position="244"/>
    </location>
</feature>
<comment type="similarity">
    <text evidence="3">Belongs to the ODF2 family.</text>
</comment>
<feature type="coiled-coil region" evidence="8">
    <location>
        <begin position="284"/>
        <end position="445"/>
    </location>
</feature>
<protein>
    <submittedName>
        <fullName evidence="10">Outer dense fiber protein 2-like isoform X2</fullName>
    </submittedName>
</protein>
<dbReference type="GO" id="GO:1902018">
    <property type="term" value="P:negative regulation of cilium assembly"/>
    <property type="evidence" value="ECO:0007669"/>
    <property type="project" value="TreeGrafter"/>
</dbReference>
<keyword evidence="6" id="KW-0206">Cytoskeleton</keyword>
<evidence type="ECO:0000256" key="7">
    <source>
        <dbReference type="ARBA" id="ARBA00023273"/>
    </source>
</evidence>
<gene>
    <name evidence="10" type="ORF">XNOV1_A019524</name>
</gene>
<dbReference type="Proteomes" id="UP001178508">
    <property type="component" value="Chromosome 14"/>
</dbReference>
<dbReference type="GO" id="GO:0005814">
    <property type="term" value="C:centriole"/>
    <property type="evidence" value="ECO:0007669"/>
    <property type="project" value="UniProtKB-SubCell"/>
</dbReference>
<keyword evidence="7" id="KW-0966">Cell projection</keyword>
<dbReference type="PANTHER" id="PTHR23162">
    <property type="entry name" value="OUTER DENSE FIBER OF SPERM TAILS 2"/>
    <property type="match status" value="1"/>
</dbReference>
<organism evidence="10 11">
    <name type="scientific">Xyrichtys novacula</name>
    <name type="common">Pearly razorfish</name>
    <name type="synonym">Hemipteronotus novacula</name>
    <dbReference type="NCBI Taxonomy" id="13765"/>
    <lineage>
        <taxon>Eukaryota</taxon>
        <taxon>Metazoa</taxon>
        <taxon>Chordata</taxon>
        <taxon>Craniata</taxon>
        <taxon>Vertebrata</taxon>
        <taxon>Euteleostomi</taxon>
        <taxon>Actinopterygii</taxon>
        <taxon>Neopterygii</taxon>
        <taxon>Teleostei</taxon>
        <taxon>Neoteleostei</taxon>
        <taxon>Acanthomorphata</taxon>
        <taxon>Eupercaria</taxon>
        <taxon>Labriformes</taxon>
        <taxon>Labridae</taxon>
        <taxon>Xyrichtys</taxon>
    </lineage>
</organism>
<evidence type="ECO:0000256" key="2">
    <source>
        <dbReference type="ARBA" id="ARBA00004138"/>
    </source>
</evidence>
<comment type="subcellular location">
    <subcellularLocation>
        <location evidence="2">Cell projection</location>
        <location evidence="2">Cilium</location>
    </subcellularLocation>
    <subcellularLocation>
        <location evidence="1">Cytoplasm</location>
        <location evidence="1">Cytoskeleton</location>
        <location evidence="1">Microtubule organizing center</location>
        <location evidence="1">Centrosome</location>
        <location evidence="1">Centriole</location>
    </subcellularLocation>
</comment>
<evidence type="ECO:0000313" key="11">
    <source>
        <dbReference type="Proteomes" id="UP001178508"/>
    </source>
</evidence>
<reference evidence="10" key="1">
    <citation type="submission" date="2023-08" db="EMBL/GenBank/DDBJ databases">
        <authorList>
            <person name="Alioto T."/>
            <person name="Alioto T."/>
            <person name="Gomez Garrido J."/>
        </authorList>
    </citation>
    <scope>NUCLEOTIDE SEQUENCE</scope>
</reference>
<evidence type="ECO:0000256" key="9">
    <source>
        <dbReference type="SAM" id="MobiDB-lite"/>
    </source>
</evidence>
<keyword evidence="5 8" id="KW-0175">Coiled coil</keyword>
<proteinExistence type="inferred from homology"/>
<sequence>MAPEDDLQSPHLGLSPAWEDVPLSCADLAPSQKLGRQTRARSSPQIRSPEDHINSHEDGKSHFLRILTDAEAAANSAAIQLVSFKDAMENEFADSRQSATDKRKITRQRGLLLEKLEDFRRINKSVRQKLKQLQDAEAQRLNADHQIDILLKKISQAESENELLKRNLSETERKVKELMNQRKEEQETMKSAVHMTKSVEATRAHLQGQLRSKEAENNRLTVQLKTLERTLMKQKMEFDDLKGSITSMTGKAAQDKESLKKATRAQKLRAERFEAAIEKCYVQLQEKDAQLANACSERDSWRKEKEQMADENDKVLAHVELLKSHVADLTVRLQKEKEELRAASEVVMQRVEKLSAENGDLSVNNAALKASVAQLEQQLAESESALIEEKILSEERKHETEKCQSEAAELQAEVQDLKIKYANLLRETERMREGKDTEVEKVRQELQRRVEELQHFPELLSSTEMSLLECQESLRRSERKRSEKSESVRQLQVKVCNVWRLRLYLIVARPDH</sequence>
<evidence type="ECO:0000256" key="5">
    <source>
        <dbReference type="ARBA" id="ARBA00023054"/>
    </source>
</evidence>
<dbReference type="GO" id="GO:0005813">
    <property type="term" value="C:centrosome"/>
    <property type="evidence" value="ECO:0007669"/>
    <property type="project" value="TreeGrafter"/>
</dbReference>
<feature type="region of interest" description="Disordered" evidence="9">
    <location>
        <begin position="29"/>
        <end position="58"/>
    </location>
</feature>
<dbReference type="GO" id="GO:0036064">
    <property type="term" value="C:ciliary basal body"/>
    <property type="evidence" value="ECO:0007669"/>
    <property type="project" value="TreeGrafter"/>
</dbReference>
<evidence type="ECO:0000256" key="6">
    <source>
        <dbReference type="ARBA" id="ARBA00023212"/>
    </source>
</evidence>
<keyword evidence="4" id="KW-0963">Cytoplasm</keyword>
<evidence type="ECO:0000256" key="1">
    <source>
        <dbReference type="ARBA" id="ARBA00004114"/>
    </source>
</evidence>
<evidence type="ECO:0000256" key="8">
    <source>
        <dbReference type="SAM" id="Coils"/>
    </source>
</evidence>
<dbReference type="InterPro" id="IPR026099">
    <property type="entry name" value="Odf2-rel"/>
</dbReference>
<evidence type="ECO:0000313" key="10">
    <source>
        <dbReference type="EMBL" id="CAJ1072526.1"/>
    </source>
</evidence>
<evidence type="ECO:0000256" key="3">
    <source>
        <dbReference type="ARBA" id="ARBA00009316"/>
    </source>
</evidence>